<evidence type="ECO:0000256" key="3">
    <source>
        <dbReference type="ARBA" id="ARBA00022692"/>
    </source>
</evidence>
<accession>A0A504YWY6</accession>
<keyword evidence="6" id="KW-0472">Membrane</keyword>
<dbReference type="EMBL" id="SUNJ01007330">
    <property type="protein sequence ID" value="TPP62080.1"/>
    <property type="molecule type" value="Genomic_DNA"/>
</dbReference>
<keyword evidence="10" id="KW-1185">Reference proteome</keyword>
<dbReference type="PANTHER" id="PTHR12185:SF14">
    <property type="entry name" value="CHOLESTEROL UPTAKE PROTEIN 1"/>
    <property type="match status" value="1"/>
</dbReference>
<comment type="similarity">
    <text evidence="2">Belongs to the SID1 family.</text>
</comment>
<gene>
    <name evidence="9" type="ORF">FGIG_05635</name>
</gene>
<evidence type="ECO:0000256" key="6">
    <source>
        <dbReference type="ARBA" id="ARBA00023136"/>
    </source>
</evidence>
<dbReference type="AlphaFoldDB" id="A0A504YWY6"/>
<dbReference type="Proteomes" id="UP000316759">
    <property type="component" value="Unassembled WGS sequence"/>
</dbReference>
<keyword evidence="4 8" id="KW-0732">Signal</keyword>
<feature type="signal peptide" evidence="8">
    <location>
        <begin position="1"/>
        <end position="16"/>
    </location>
</feature>
<sequence>MIVVLVLVLLLAPAYAVTEAELDKRLYGSVSVNQTDEYDFSLNETSVQEYVIRVHVLNIQPQKNSPLLIVIKQQQHVLSFEVPAIINEIISHSNVSRTLCPISVTPDKIATLIIGISSFTSEPIPYMVRAEWVRNFD</sequence>
<dbReference type="GO" id="GO:0005886">
    <property type="term" value="C:plasma membrane"/>
    <property type="evidence" value="ECO:0007669"/>
    <property type="project" value="TreeGrafter"/>
</dbReference>
<evidence type="ECO:0000313" key="10">
    <source>
        <dbReference type="Proteomes" id="UP000316759"/>
    </source>
</evidence>
<evidence type="ECO:0000313" key="9">
    <source>
        <dbReference type="EMBL" id="TPP62080.1"/>
    </source>
</evidence>
<name>A0A504YWY6_FASGI</name>
<evidence type="ECO:0000256" key="1">
    <source>
        <dbReference type="ARBA" id="ARBA00004141"/>
    </source>
</evidence>
<dbReference type="GO" id="GO:0051033">
    <property type="term" value="F:RNA transmembrane transporter activity"/>
    <property type="evidence" value="ECO:0007669"/>
    <property type="project" value="TreeGrafter"/>
</dbReference>
<evidence type="ECO:0000256" key="5">
    <source>
        <dbReference type="ARBA" id="ARBA00022989"/>
    </source>
</evidence>
<evidence type="ECO:0000256" key="8">
    <source>
        <dbReference type="SAM" id="SignalP"/>
    </source>
</evidence>
<dbReference type="OrthoDB" id="416618at2759"/>
<comment type="subcellular location">
    <subcellularLocation>
        <location evidence="1">Membrane</location>
        <topology evidence="1">Multi-pass membrane protein</topology>
    </subcellularLocation>
</comment>
<organism evidence="9 10">
    <name type="scientific">Fasciola gigantica</name>
    <name type="common">Giant liver fluke</name>
    <dbReference type="NCBI Taxonomy" id="46835"/>
    <lineage>
        <taxon>Eukaryota</taxon>
        <taxon>Metazoa</taxon>
        <taxon>Spiralia</taxon>
        <taxon>Lophotrochozoa</taxon>
        <taxon>Platyhelminthes</taxon>
        <taxon>Trematoda</taxon>
        <taxon>Digenea</taxon>
        <taxon>Plagiorchiida</taxon>
        <taxon>Echinostomata</taxon>
        <taxon>Echinostomatoidea</taxon>
        <taxon>Fasciolidae</taxon>
        <taxon>Fasciola</taxon>
    </lineage>
</organism>
<dbReference type="PANTHER" id="PTHR12185">
    <property type="entry name" value="SID1 TRANSMEMBRANE FAMILY MEMEBER"/>
    <property type="match status" value="1"/>
</dbReference>
<dbReference type="GO" id="GO:0005764">
    <property type="term" value="C:lysosome"/>
    <property type="evidence" value="ECO:0007669"/>
    <property type="project" value="TreeGrafter"/>
</dbReference>
<dbReference type="GO" id="GO:0003725">
    <property type="term" value="F:double-stranded RNA binding"/>
    <property type="evidence" value="ECO:0007669"/>
    <property type="project" value="TreeGrafter"/>
</dbReference>
<reference evidence="9 10" key="1">
    <citation type="submission" date="2019-04" db="EMBL/GenBank/DDBJ databases">
        <title>Annotation for the trematode Fasciola gigantica.</title>
        <authorList>
            <person name="Choi Y.-J."/>
        </authorList>
    </citation>
    <scope>NUCLEOTIDE SEQUENCE [LARGE SCALE GENOMIC DNA]</scope>
    <source>
        <strain evidence="9">Uganda_cow_1</strain>
    </source>
</reference>
<evidence type="ECO:0000256" key="7">
    <source>
        <dbReference type="ARBA" id="ARBA00023180"/>
    </source>
</evidence>
<proteinExistence type="inferred from homology"/>
<protein>
    <submittedName>
        <fullName evidence="9">SID-1 A</fullName>
    </submittedName>
</protein>
<keyword evidence="5" id="KW-1133">Transmembrane helix</keyword>
<keyword evidence="7" id="KW-0325">Glycoprotein</keyword>
<dbReference type="InterPro" id="IPR025958">
    <property type="entry name" value="SID1_TM_fam"/>
</dbReference>
<evidence type="ECO:0000256" key="2">
    <source>
        <dbReference type="ARBA" id="ARBA00006618"/>
    </source>
</evidence>
<feature type="chain" id="PRO_5021193605" evidence="8">
    <location>
        <begin position="17"/>
        <end position="137"/>
    </location>
</feature>
<comment type="caution">
    <text evidence="9">The sequence shown here is derived from an EMBL/GenBank/DDBJ whole genome shotgun (WGS) entry which is preliminary data.</text>
</comment>
<keyword evidence="3" id="KW-0812">Transmembrane</keyword>
<evidence type="ECO:0000256" key="4">
    <source>
        <dbReference type="ARBA" id="ARBA00022729"/>
    </source>
</evidence>